<proteinExistence type="predicted"/>
<feature type="region of interest" description="Disordered" evidence="1">
    <location>
        <begin position="213"/>
        <end position="258"/>
    </location>
</feature>
<feature type="chain" id="PRO_5008060269" description="RING-type domain-containing protein" evidence="2">
    <location>
        <begin position="40"/>
        <end position="666"/>
    </location>
</feature>
<evidence type="ECO:0000256" key="1">
    <source>
        <dbReference type="SAM" id="MobiDB-lite"/>
    </source>
</evidence>
<dbReference type="EMBL" id="LTDL01000042">
    <property type="protein sequence ID" value="OAG29106.1"/>
    <property type="molecule type" value="Genomic_DNA"/>
</dbReference>
<name>A0A177EBK1_9MICR</name>
<feature type="compositionally biased region" description="Low complexity" evidence="1">
    <location>
        <begin position="213"/>
        <end position="251"/>
    </location>
</feature>
<dbReference type="GeneID" id="93647595"/>
<accession>A0A177EBK1</accession>
<evidence type="ECO:0008006" key="5">
    <source>
        <dbReference type="Google" id="ProtNLM"/>
    </source>
</evidence>
<sequence>MPPNNSHTQMPPNNLHTHSHTLALLLVLALTALAGQVLAVAEEDLRRHYIDSPHTTRTTGFFKDSGCALLTRDKNYKTYIKIAQDTDITIRLKNYTLDTVPDKLVQGMQFRRLTIIENSHTRARRIKRDVIEKIFRALGSVDAEHLHIFGLSDAERKEEEAAAMLPTDAKAKPKTKTRSLRPRIKKLRGRMGYTRLENNDIELAILEATTRNPIPNTTTTRTPIPNTTTTRNPIPNTTTTRNPIPNTTTSPNPSPNPSIEPVLLKTSTKHLHLHRMSKSAILWALSRMDVSGCELSLHLEDMDAITSLHFLESFRPKALFGLFVSGAENLADINCPLLAQQKVLNAFEVEGVSGSACVSAATLQAIASKHWASLALPASLWCSVALEACASFAVARLAIEVEFTQAGDPFWDVTYPSCAPSPSKLFLALTNDNEPASSKTFADLLRWVETTFSGAQEVEIVEYSDSKPLVKNRKQKYFSANPALLPNACVSYRFWLSRPLYRHSSQSPLWLGPGVYKAWTVGHLNEEMLSHSQRMVLPLDCNAAHPAAPLPPTNPSPDPECFGCGKTASEFNIPNSSPNTAFVGIVCQAGHMACLSCFQRLAAAARAAKESFCCLECNAEIADTGFGFVIERTKKAHSPAGFRVEITVAPTTLHGLPNSDHWVEFD</sequence>
<reference evidence="3 4" key="1">
    <citation type="submission" date="2016-02" db="EMBL/GenBank/DDBJ databases">
        <title>Discovery of a natural microsporidian pathogen with a broad tissue tropism in Caenorhabditis elegans.</title>
        <authorList>
            <person name="Luallen R.J."/>
            <person name="Reinke A.W."/>
            <person name="Tong L."/>
            <person name="Botts M.R."/>
            <person name="Felix M.-A."/>
            <person name="Troemel E.R."/>
        </authorList>
    </citation>
    <scope>NUCLEOTIDE SEQUENCE [LARGE SCALE GENOMIC DNA]</scope>
    <source>
        <strain evidence="3 4">JUm2807</strain>
    </source>
</reference>
<organism evidence="3 4">
    <name type="scientific">Nematocida displodere</name>
    <dbReference type="NCBI Taxonomy" id="1805483"/>
    <lineage>
        <taxon>Eukaryota</taxon>
        <taxon>Fungi</taxon>
        <taxon>Fungi incertae sedis</taxon>
        <taxon>Microsporidia</taxon>
        <taxon>Nematocida</taxon>
    </lineage>
</organism>
<keyword evidence="2" id="KW-0732">Signal</keyword>
<feature type="signal peptide" evidence="2">
    <location>
        <begin position="1"/>
        <end position="39"/>
    </location>
</feature>
<comment type="caution">
    <text evidence="3">The sequence shown here is derived from an EMBL/GenBank/DDBJ whole genome shotgun (WGS) entry which is preliminary data.</text>
</comment>
<dbReference type="AlphaFoldDB" id="A0A177EBK1"/>
<gene>
    <name evidence="3" type="ORF">NEDG_01245</name>
</gene>
<protein>
    <recommendedName>
        <fullName evidence="5">RING-type domain-containing protein</fullName>
    </recommendedName>
</protein>
<dbReference type="Proteomes" id="UP000185944">
    <property type="component" value="Unassembled WGS sequence"/>
</dbReference>
<keyword evidence="4" id="KW-1185">Reference proteome</keyword>
<evidence type="ECO:0000313" key="4">
    <source>
        <dbReference type="Proteomes" id="UP000185944"/>
    </source>
</evidence>
<dbReference type="RefSeq" id="XP_067543851.1">
    <property type="nucleotide sequence ID" value="XM_067688663.1"/>
</dbReference>
<evidence type="ECO:0000313" key="3">
    <source>
        <dbReference type="EMBL" id="OAG29106.1"/>
    </source>
</evidence>
<evidence type="ECO:0000256" key="2">
    <source>
        <dbReference type="SAM" id="SignalP"/>
    </source>
</evidence>
<dbReference type="VEuPathDB" id="MicrosporidiaDB:NEDG_01245"/>